<evidence type="ECO:0000313" key="1">
    <source>
        <dbReference type="EMBL" id="KAJ6389575.1"/>
    </source>
</evidence>
<organism evidence="1 2">
    <name type="scientific">Salix suchowensis</name>
    <dbReference type="NCBI Taxonomy" id="1278906"/>
    <lineage>
        <taxon>Eukaryota</taxon>
        <taxon>Viridiplantae</taxon>
        <taxon>Streptophyta</taxon>
        <taxon>Embryophyta</taxon>
        <taxon>Tracheophyta</taxon>
        <taxon>Spermatophyta</taxon>
        <taxon>Magnoliopsida</taxon>
        <taxon>eudicotyledons</taxon>
        <taxon>Gunneridae</taxon>
        <taxon>Pentapetalae</taxon>
        <taxon>rosids</taxon>
        <taxon>fabids</taxon>
        <taxon>Malpighiales</taxon>
        <taxon>Salicaceae</taxon>
        <taxon>Saliceae</taxon>
        <taxon>Salix</taxon>
    </lineage>
</organism>
<evidence type="ECO:0000313" key="2">
    <source>
        <dbReference type="Proteomes" id="UP001141253"/>
    </source>
</evidence>
<reference evidence="1" key="1">
    <citation type="submission" date="2022-10" db="EMBL/GenBank/DDBJ databases">
        <authorList>
            <person name="Hyden B.L."/>
            <person name="Feng K."/>
            <person name="Yates T."/>
            <person name="Jawdy S."/>
            <person name="Smart L.B."/>
            <person name="Muchero W."/>
        </authorList>
    </citation>
    <scope>NUCLEOTIDE SEQUENCE</scope>
    <source>
        <tissue evidence="1">Shoot tip</tissue>
    </source>
</reference>
<accession>A0ABQ9BRE6</accession>
<protein>
    <submittedName>
        <fullName evidence="1">Uncharacterized protein</fullName>
    </submittedName>
</protein>
<dbReference type="Proteomes" id="UP001141253">
    <property type="component" value="Chromosome 3"/>
</dbReference>
<reference evidence="1" key="2">
    <citation type="journal article" date="2023" name="Int. J. Mol. Sci.">
        <title>De Novo Assembly and Annotation of 11 Diverse Shrub Willow (Salix) Genomes Reveals Novel Gene Organization in Sex-Linked Regions.</title>
        <authorList>
            <person name="Hyden B."/>
            <person name="Feng K."/>
            <person name="Yates T.B."/>
            <person name="Jawdy S."/>
            <person name="Cereghino C."/>
            <person name="Smart L.B."/>
            <person name="Muchero W."/>
        </authorList>
    </citation>
    <scope>NUCLEOTIDE SEQUENCE</scope>
    <source>
        <tissue evidence="1">Shoot tip</tissue>
    </source>
</reference>
<sequence>MEDFDLELDKMELVAAAAGYYYYNSITRQPRHSSLPYGSSFMSEVLEWPLMMDAEKCFGWINMFSTIYVAFSDKEACFVIPAGCYDRGADCLFS</sequence>
<name>A0ABQ9BRE6_9ROSI</name>
<proteinExistence type="predicted"/>
<keyword evidence="2" id="KW-1185">Reference proteome</keyword>
<comment type="caution">
    <text evidence="1">The sequence shown here is derived from an EMBL/GenBank/DDBJ whole genome shotgun (WGS) entry which is preliminary data.</text>
</comment>
<dbReference type="EMBL" id="JAPFFI010000007">
    <property type="protein sequence ID" value="KAJ6389575.1"/>
    <property type="molecule type" value="Genomic_DNA"/>
</dbReference>
<gene>
    <name evidence="1" type="ORF">OIU77_027820</name>
</gene>